<dbReference type="AlphaFoldDB" id="A0A2M4D4S2"/>
<evidence type="ECO:0000313" key="2">
    <source>
        <dbReference type="EMBL" id="MBW72584.1"/>
    </source>
</evidence>
<accession>A0A2M4D4S2</accession>
<organism evidence="2">
    <name type="scientific">Anopheles darlingi</name>
    <name type="common">Mosquito</name>
    <dbReference type="NCBI Taxonomy" id="43151"/>
    <lineage>
        <taxon>Eukaryota</taxon>
        <taxon>Metazoa</taxon>
        <taxon>Ecdysozoa</taxon>
        <taxon>Arthropoda</taxon>
        <taxon>Hexapoda</taxon>
        <taxon>Insecta</taxon>
        <taxon>Pterygota</taxon>
        <taxon>Neoptera</taxon>
        <taxon>Endopterygota</taxon>
        <taxon>Diptera</taxon>
        <taxon>Nematocera</taxon>
        <taxon>Culicoidea</taxon>
        <taxon>Culicidae</taxon>
        <taxon>Anophelinae</taxon>
        <taxon>Anopheles</taxon>
    </lineage>
</organism>
<sequence length="130" mass="15084">MVVVLLLLLLLLLWRCWLVLIDHQTWPDRAYRTSTTLNSSLPPSRTFPLPRRFYWFMSPDVSERETDHQTTGPDHVFLHRTGVVYLPFHHHRIATVVKGRGTAGNGLRLSPFQSLADSNTHTHLSELVYR</sequence>
<protein>
    <submittedName>
        <fullName evidence="2">Putative secreted protein</fullName>
    </submittedName>
</protein>
<feature type="chain" id="PRO_5014610800" evidence="1">
    <location>
        <begin position="19"/>
        <end position="130"/>
    </location>
</feature>
<evidence type="ECO:0000256" key="1">
    <source>
        <dbReference type="SAM" id="SignalP"/>
    </source>
</evidence>
<dbReference type="EMBL" id="GGFL01008406">
    <property type="protein sequence ID" value="MBW72584.1"/>
    <property type="molecule type" value="Transcribed_RNA"/>
</dbReference>
<reference evidence="2" key="1">
    <citation type="submission" date="2018-01" db="EMBL/GenBank/DDBJ databases">
        <title>An insight into the sialome of Amazonian anophelines.</title>
        <authorList>
            <person name="Ribeiro J.M."/>
            <person name="Scarpassa V."/>
            <person name="Calvo E."/>
        </authorList>
    </citation>
    <scope>NUCLEOTIDE SEQUENCE</scope>
</reference>
<proteinExistence type="predicted"/>
<keyword evidence="1" id="KW-0732">Signal</keyword>
<feature type="signal peptide" evidence="1">
    <location>
        <begin position="1"/>
        <end position="18"/>
    </location>
</feature>
<name>A0A2M4D4S2_ANODA</name>